<dbReference type="Proteomes" id="UP000030765">
    <property type="component" value="Unassembled WGS sequence"/>
</dbReference>
<dbReference type="EMBL" id="ATLV01019562">
    <property type="status" value="NOT_ANNOTATED_CDS"/>
    <property type="molecule type" value="Genomic_DNA"/>
</dbReference>
<dbReference type="EMBL" id="KE525275">
    <property type="protein sequence ID" value="KFB44344.1"/>
    <property type="molecule type" value="Genomic_DNA"/>
</dbReference>
<evidence type="ECO:0000313" key="3">
    <source>
        <dbReference type="EMBL" id="KFB44344.1"/>
    </source>
</evidence>
<evidence type="ECO:0000256" key="1">
    <source>
        <dbReference type="SAM" id="MobiDB-lite"/>
    </source>
</evidence>
<keyword evidence="2" id="KW-0472">Membrane</keyword>
<organism evidence="3">
    <name type="scientific">Anopheles sinensis</name>
    <name type="common">Mosquito</name>
    <dbReference type="NCBI Taxonomy" id="74873"/>
    <lineage>
        <taxon>Eukaryota</taxon>
        <taxon>Metazoa</taxon>
        <taxon>Ecdysozoa</taxon>
        <taxon>Arthropoda</taxon>
        <taxon>Hexapoda</taxon>
        <taxon>Insecta</taxon>
        <taxon>Pterygota</taxon>
        <taxon>Neoptera</taxon>
        <taxon>Endopterygota</taxon>
        <taxon>Diptera</taxon>
        <taxon>Nematocera</taxon>
        <taxon>Culicoidea</taxon>
        <taxon>Culicidae</taxon>
        <taxon>Anophelinae</taxon>
        <taxon>Anopheles</taxon>
    </lineage>
</organism>
<protein>
    <submittedName>
        <fullName evidence="3 4">Uncharacterized protein</fullName>
    </submittedName>
</protein>
<dbReference type="AlphaFoldDB" id="A0A084W2A0"/>
<keyword evidence="5" id="KW-1185">Reference proteome</keyword>
<evidence type="ECO:0000313" key="5">
    <source>
        <dbReference type="Proteomes" id="UP000030765"/>
    </source>
</evidence>
<keyword evidence="2" id="KW-1133">Transmembrane helix</keyword>
<gene>
    <name evidence="3" type="ORF">ZHAS_00012282</name>
</gene>
<feature type="region of interest" description="Disordered" evidence="1">
    <location>
        <begin position="1"/>
        <end position="21"/>
    </location>
</feature>
<evidence type="ECO:0000256" key="2">
    <source>
        <dbReference type="SAM" id="Phobius"/>
    </source>
</evidence>
<name>A0A084W2A0_ANOSI</name>
<dbReference type="EnsemblMetazoa" id="ASIC012282-RA">
    <property type="protein sequence ID" value="ASIC012282-PA"/>
    <property type="gene ID" value="ASIC012282"/>
</dbReference>
<reference evidence="3 5" key="1">
    <citation type="journal article" date="2014" name="BMC Genomics">
        <title>Genome sequence of Anopheles sinensis provides insight into genetics basis of mosquito competence for malaria parasites.</title>
        <authorList>
            <person name="Zhou D."/>
            <person name="Zhang D."/>
            <person name="Ding G."/>
            <person name="Shi L."/>
            <person name="Hou Q."/>
            <person name="Ye Y."/>
            <person name="Xu Y."/>
            <person name="Zhou H."/>
            <person name="Xiong C."/>
            <person name="Li S."/>
            <person name="Yu J."/>
            <person name="Hong S."/>
            <person name="Yu X."/>
            <person name="Zou P."/>
            <person name="Chen C."/>
            <person name="Chang X."/>
            <person name="Wang W."/>
            <person name="Lv Y."/>
            <person name="Sun Y."/>
            <person name="Ma L."/>
            <person name="Shen B."/>
            <person name="Zhu C."/>
        </authorList>
    </citation>
    <scope>NUCLEOTIDE SEQUENCE [LARGE SCALE GENOMIC DNA]</scope>
</reference>
<reference evidence="4" key="2">
    <citation type="submission" date="2020-05" db="UniProtKB">
        <authorList>
            <consortium name="EnsemblMetazoa"/>
        </authorList>
    </citation>
    <scope>IDENTIFICATION</scope>
</reference>
<keyword evidence="2" id="KW-0812">Transmembrane</keyword>
<dbReference type="VEuPathDB" id="VectorBase:ASIC012282"/>
<evidence type="ECO:0000313" key="4">
    <source>
        <dbReference type="EnsemblMetazoa" id="ASIC012282-PA"/>
    </source>
</evidence>
<feature type="transmembrane region" description="Helical" evidence="2">
    <location>
        <begin position="25"/>
        <end position="49"/>
    </location>
</feature>
<sequence length="57" mass="6012">MAKGKPSQLPENSKRHRNVGHGNSMALSVHFTTLVSLFGMGNFLVSSAWNGSAGLPS</sequence>
<accession>A0A084W2A0</accession>
<proteinExistence type="predicted"/>